<reference evidence="3 4" key="1">
    <citation type="submission" date="2017-11" db="EMBL/GenBank/DDBJ databases">
        <title>Isolation and Characterization of Methanogenic Archaea from Saline Meromictic Lake at Siberia.</title>
        <authorList>
            <person name="Shen Y."/>
            <person name="Huang H.-H."/>
            <person name="Lai M.-C."/>
            <person name="Chen S.-C."/>
        </authorList>
    </citation>
    <scope>NUCLEOTIDE SEQUENCE [LARGE SCALE GENOMIC DNA]</scope>
    <source>
        <strain evidence="3 4">SY-01</strain>
    </source>
</reference>
<accession>A0A4E0QXP1</accession>
<dbReference type="InterPro" id="IPR050990">
    <property type="entry name" value="UPF0237/GcvR_regulator"/>
</dbReference>
<dbReference type="CDD" id="cd04872">
    <property type="entry name" value="ACT_1ZPV"/>
    <property type="match status" value="1"/>
</dbReference>
<dbReference type="InterPro" id="IPR045865">
    <property type="entry name" value="ACT-like_dom_sf"/>
</dbReference>
<gene>
    <name evidence="3" type="ORF">CUN85_10420</name>
</gene>
<dbReference type="RefSeq" id="WP_135390248.1">
    <property type="nucleotide sequence ID" value="NZ_PGGK01000012.1"/>
</dbReference>
<sequence>MVPSRFIITVIGADKVGIVAGVTRVMADFSANIVDISQTIMEDLFTMIMLAEVKEDNFDLAAFQKTMSEKGHELGVEVRVQHEDTFRFMHRI</sequence>
<name>A0A4E0QXP1_9EURY</name>
<comment type="similarity">
    <text evidence="1">Belongs to the UPF0237 family.</text>
</comment>
<dbReference type="HAMAP" id="MF_01054">
    <property type="entry name" value="UPF0237"/>
    <property type="match status" value="1"/>
</dbReference>
<dbReference type="SUPFAM" id="SSF55021">
    <property type="entry name" value="ACT-like"/>
    <property type="match status" value="1"/>
</dbReference>
<evidence type="ECO:0000256" key="1">
    <source>
        <dbReference type="HAMAP-Rule" id="MF_01054"/>
    </source>
</evidence>
<proteinExistence type="inferred from homology"/>
<dbReference type="Gene3D" id="3.30.70.260">
    <property type="match status" value="1"/>
</dbReference>
<dbReference type="Proteomes" id="UP000297295">
    <property type="component" value="Unassembled WGS sequence"/>
</dbReference>
<dbReference type="NCBIfam" id="NF001220">
    <property type="entry name" value="PRK00194.1"/>
    <property type="match status" value="1"/>
</dbReference>
<dbReference type="InterPro" id="IPR022986">
    <property type="entry name" value="UPF0237_ACT"/>
</dbReference>
<dbReference type="PANTHER" id="PTHR34875:SF6">
    <property type="entry name" value="UPF0237 PROTEIN MJ1558"/>
    <property type="match status" value="1"/>
</dbReference>
<dbReference type="Pfam" id="PF13740">
    <property type="entry name" value="ACT_6"/>
    <property type="match status" value="1"/>
</dbReference>
<dbReference type="PROSITE" id="PS51671">
    <property type="entry name" value="ACT"/>
    <property type="match status" value="1"/>
</dbReference>
<dbReference type="EMBL" id="PGGK01000012">
    <property type="protein sequence ID" value="TGC08044.1"/>
    <property type="molecule type" value="Genomic_DNA"/>
</dbReference>
<dbReference type="PANTHER" id="PTHR34875">
    <property type="entry name" value="UPF0237 PROTEIN MJ1558"/>
    <property type="match status" value="1"/>
</dbReference>
<dbReference type="InterPro" id="IPR002912">
    <property type="entry name" value="ACT_dom"/>
</dbReference>
<protein>
    <recommendedName>
        <fullName evidence="1">UPF0237 protein CUN85_10420</fullName>
    </recommendedName>
</protein>
<keyword evidence="4" id="KW-1185">Reference proteome</keyword>
<dbReference type="OrthoDB" id="27277at2157"/>
<evidence type="ECO:0000259" key="2">
    <source>
        <dbReference type="PROSITE" id="PS51671"/>
    </source>
</evidence>
<evidence type="ECO:0000313" key="3">
    <source>
        <dbReference type="EMBL" id="TGC08044.1"/>
    </source>
</evidence>
<evidence type="ECO:0000313" key="4">
    <source>
        <dbReference type="Proteomes" id="UP000297295"/>
    </source>
</evidence>
<dbReference type="AlphaFoldDB" id="A0A4E0QXP1"/>
<feature type="domain" description="ACT" evidence="2">
    <location>
        <begin position="7"/>
        <end position="81"/>
    </location>
</feature>
<organism evidence="3 4">
    <name type="scientific">Methanolobus halotolerans</name>
    <dbReference type="NCBI Taxonomy" id="2052935"/>
    <lineage>
        <taxon>Archaea</taxon>
        <taxon>Methanobacteriati</taxon>
        <taxon>Methanobacteriota</taxon>
        <taxon>Stenosarchaea group</taxon>
        <taxon>Methanomicrobia</taxon>
        <taxon>Methanosarcinales</taxon>
        <taxon>Methanosarcinaceae</taxon>
        <taxon>Methanolobus</taxon>
    </lineage>
</organism>
<comment type="caution">
    <text evidence="3">The sequence shown here is derived from an EMBL/GenBank/DDBJ whole genome shotgun (WGS) entry which is preliminary data.</text>
</comment>